<name>A0AA38VSJ0_9PEZI</name>
<dbReference type="AlphaFoldDB" id="A0AA38VSJ0"/>
<dbReference type="CDD" id="cd01741">
    <property type="entry name" value="GATase1_1"/>
    <property type="match status" value="1"/>
</dbReference>
<gene>
    <name evidence="2" type="ORF">NKR19_g5680</name>
</gene>
<evidence type="ECO:0000313" key="2">
    <source>
        <dbReference type="EMBL" id="KAJ9149506.1"/>
    </source>
</evidence>
<keyword evidence="3" id="KW-1185">Reference proteome</keyword>
<dbReference type="Proteomes" id="UP001174691">
    <property type="component" value="Unassembled WGS sequence"/>
</dbReference>
<reference evidence="2" key="1">
    <citation type="submission" date="2022-07" db="EMBL/GenBank/DDBJ databases">
        <title>Fungi with potential for degradation of polypropylene.</title>
        <authorList>
            <person name="Gostincar C."/>
        </authorList>
    </citation>
    <scope>NUCLEOTIDE SEQUENCE</scope>
    <source>
        <strain evidence="2">EXF-13287</strain>
    </source>
</reference>
<feature type="domain" description="Glutamine amidotransferase" evidence="1">
    <location>
        <begin position="118"/>
        <end position="223"/>
    </location>
</feature>
<dbReference type="Pfam" id="PF00117">
    <property type="entry name" value="GATase"/>
    <property type="match status" value="1"/>
</dbReference>
<evidence type="ECO:0000259" key="1">
    <source>
        <dbReference type="Pfam" id="PF00117"/>
    </source>
</evidence>
<dbReference type="InterPro" id="IPR029062">
    <property type="entry name" value="Class_I_gatase-like"/>
</dbReference>
<evidence type="ECO:0000313" key="3">
    <source>
        <dbReference type="Proteomes" id="UP001174691"/>
    </source>
</evidence>
<dbReference type="PANTHER" id="PTHR42695">
    <property type="entry name" value="GLUTAMINE AMIDOTRANSFERASE YLR126C-RELATED"/>
    <property type="match status" value="1"/>
</dbReference>
<dbReference type="SUPFAM" id="SSF52317">
    <property type="entry name" value="Class I glutamine amidotransferase-like"/>
    <property type="match status" value="1"/>
</dbReference>
<dbReference type="Gene3D" id="3.40.50.880">
    <property type="match status" value="1"/>
</dbReference>
<dbReference type="EMBL" id="JANBVN010000080">
    <property type="protein sequence ID" value="KAJ9149506.1"/>
    <property type="molecule type" value="Genomic_DNA"/>
</dbReference>
<dbReference type="PANTHER" id="PTHR42695:SF4">
    <property type="entry name" value="GLUTAMINE AMIDOTRANSFERASE DOMAIN-CONTAINING PROTEIN"/>
    <property type="match status" value="1"/>
</dbReference>
<organism evidence="2 3">
    <name type="scientific">Coniochaeta hoffmannii</name>
    <dbReference type="NCBI Taxonomy" id="91930"/>
    <lineage>
        <taxon>Eukaryota</taxon>
        <taxon>Fungi</taxon>
        <taxon>Dikarya</taxon>
        <taxon>Ascomycota</taxon>
        <taxon>Pezizomycotina</taxon>
        <taxon>Sordariomycetes</taxon>
        <taxon>Sordariomycetidae</taxon>
        <taxon>Coniochaetales</taxon>
        <taxon>Coniochaetaceae</taxon>
        <taxon>Coniochaeta</taxon>
    </lineage>
</organism>
<dbReference type="GO" id="GO:0005829">
    <property type="term" value="C:cytosol"/>
    <property type="evidence" value="ECO:0007669"/>
    <property type="project" value="TreeGrafter"/>
</dbReference>
<dbReference type="InterPro" id="IPR044992">
    <property type="entry name" value="ChyE-like"/>
</dbReference>
<proteinExistence type="predicted"/>
<dbReference type="GO" id="GO:0005634">
    <property type="term" value="C:nucleus"/>
    <property type="evidence" value="ECO:0007669"/>
    <property type="project" value="TreeGrafter"/>
</dbReference>
<comment type="caution">
    <text evidence="2">The sequence shown here is derived from an EMBL/GenBank/DDBJ whole genome shotgun (WGS) entry which is preliminary data.</text>
</comment>
<keyword evidence="2" id="KW-0315">Glutamine amidotransferase</keyword>
<sequence>MARTLRMVDDRPVVRMMVLETDQPHPETQEKKGSYSDVLHQHFKKAGEHHNPPLNVETDSRFVVTEKGGKIPSADEFEGFHGVLITGSMYDAHGNNEWILDLMDLIRDLWVHRPTLKFSGICFGHQLMSRLLGATVGPNPSEKWELAHSRIDLTDVGRQLFRTDKDHITLHQMHQDHVATVPTVESAKGLLPPDTKVHVWGSSGHTAIQGLYIKNRLFTSQAHVAFDQDMVRHEMDMRVKEGAIKDRKHVSQAEETASFEHDGEVVARAILRFFFGEDAGIP</sequence>
<accession>A0AA38VSJ0</accession>
<protein>
    <submittedName>
        <fullName evidence="2">Class I glutamine amidotransferase-like protein</fullName>
    </submittedName>
</protein>
<dbReference type="InterPro" id="IPR017926">
    <property type="entry name" value="GATASE"/>
</dbReference>